<dbReference type="SMART" id="SM00212">
    <property type="entry name" value="UBCc"/>
    <property type="match status" value="1"/>
</dbReference>
<dbReference type="Pfam" id="PF00179">
    <property type="entry name" value="UQ_con"/>
    <property type="match status" value="1"/>
</dbReference>
<dbReference type="PANTHER" id="PTHR24067">
    <property type="entry name" value="UBIQUITIN-CONJUGATING ENZYME E2"/>
    <property type="match status" value="1"/>
</dbReference>
<gene>
    <name evidence="3" type="ORF">STCU_06424</name>
    <name evidence="2" type="ORF">STCU_06715</name>
</gene>
<dbReference type="InterPro" id="IPR050113">
    <property type="entry name" value="Ub_conjugating_enzyme"/>
</dbReference>
<name>S9UAB1_9TRYP</name>
<dbReference type="EMBL" id="ATMH01006715">
    <property type="protein sequence ID" value="EPY25528.1"/>
    <property type="molecule type" value="Genomic_DNA"/>
</dbReference>
<reference evidence="3" key="2">
    <citation type="submission" date="2013-03" db="EMBL/GenBank/DDBJ databases">
        <authorList>
            <person name="Motta M.C.M."/>
            <person name="Martins A.C.A."/>
            <person name="Preta C.M.C.C."/>
            <person name="Silva R."/>
            <person name="de Souza S.S."/>
            <person name="Klein C.C."/>
            <person name="de Almeida L.G.P."/>
            <person name="Cunha O.L."/>
            <person name="Colabardini A.C."/>
            <person name="Lima B.A."/>
            <person name="Machado C.R."/>
            <person name="Soares C.M.A."/>
            <person name="de Menezes C.B.A."/>
            <person name="Bartolomeu D.C."/>
            <person name="Grisard E.C."/>
            <person name="Fantinatti-Garboggini F."/>
            <person name="Rodrigues-Luiz G.F."/>
            <person name="Wagner G."/>
            <person name="Goldman G.H."/>
            <person name="Fietto J.L.R."/>
            <person name="Ciapina L.P."/>
            <person name="Brocchi M."/>
            <person name="Elias M.C."/>
            <person name="Goldman M.H.S."/>
            <person name="Sagot M.-F."/>
            <person name="Pereira M."/>
            <person name="Stoco P.H."/>
            <person name="Teixeira S.M.R."/>
            <person name="de Mendonca-Neto R.P."/>
            <person name="Maciel T.E.F."/>
            <person name="Mendes T.A.O."/>
            <person name="Urmenyi T.P."/>
            <person name="Teixeira M.M.G."/>
            <person name="de Camargo E.F.P."/>
            <person name="de Sousa W."/>
            <person name="Schenkman S."/>
            <person name="de Vasconcelos A.T.R."/>
        </authorList>
    </citation>
    <scope>NUCLEOTIDE SEQUENCE</scope>
</reference>
<dbReference type="EMBL" id="ATMH01006424">
    <property type="protein sequence ID" value="EPY25893.1"/>
    <property type="molecule type" value="Genomic_DNA"/>
</dbReference>
<organism evidence="3 4">
    <name type="scientific">Strigomonas culicis</name>
    <dbReference type="NCBI Taxonomy" id="28005"/>
    <lineage>
        <taxon>Eukaryota</taxon>
        <taxon>Discoba</taxon>
        <taxon>Euglenozoa</taxon>
        <taxon>Kinetoplastea</taxon>
        <taxon>Metakinetoplastina</taxon>
        <taxon>Trypanosomatida</taxon>
        <taxon>Trypanosomatidae</taxon>
        <taxon>Strigomonadinae</taxon>
        <taxon>Strigomonas</taxon>
    </lineage>
</organism>
<proteinExistence type="predicted"/>
<comment type="caution">
    <text evidence="3">The sequence shown here is derived from an EMBL/GenBank/DDBJ whole genome shotgun (WGS) entry which is preliminary data.</text>
</comment>
<dbReference type="Gene3D" id="3.10.110.10">
    <property type="entry name" value="Ubiquitin Conjugating Enzyme"/>
    <property type="match status" value="1"/>
</dbReference>
<reference evidence="3 4" key="1">
    <citation type="journal article" date="2013" name="PLoS ONE">
        <title>Predicting the Proteins of Angomonas deanei, Strigomonas culicis and Their Respective Endosymbionts Reveals New Aspects of the Trypanosomatidae Family.</title>
        <authorList>
            <person name="Motta M.C."/>
            <person name="Martins A.C."/>
            <person name="de Souza S.S."/>
            <person name="Catta-Preta C.M."/>
            <person name="Silva R."/>
            <person name="Klein C.C."/>
            <person name="de Almeida L.G."/>
            <person name="de Lima Cunha O."/>
            <person name="Ciapina L.P."/>
            <person name="Brocchi M."/>
            <person name="Colabardini A.C."/>
            <person name="de Araujo Lima B."/>
            <person name="Machado C.R."/>
            <person name="de Almeida Soares C.M."/>
            <person name="Probst C.M."/>
            <person name="de Menezes C.B."/>
            <person name="Thompson C.E."/>
            <person name="Bartholomeu D.C."/>
            <person name="Gradia D.F."/>
            <person name="Pavoni D.P."/>
            <person name="Grisard E.C."/>
            <person name="Fantinatti-Garboggini F."/>
            <person name="Marchini F.K."/>
            <person name="Rodrigues-Luiz G.F."/>
            <person name="Wagner G."/>
            <person name="Goldman G.H."/>
            <person name="Fietto J.L."/>
            <person name="Elias M.C."/>
            <person name="Goldman M.H."/>
            <person name="Sagot M.F."/>
            <person name="Pereira M."/>
            <person name="Stoco P.H."/>
            <person name="de Mendonca-Neto R.P."/>
            <person name="Teixeira S.M."/>
            <person name="Maciel T.E."/>
            <person name="de Oliveira Mendes T.A."/>
            <person name="Urmenyi T.P."/>
            <person name="de Souza W."/>
            <person name="Schenkman S."/>
            <person name="de Vasconcelos A.T."/>
        </authorList>
    </citation>
    <scope>NUCLEOTIDE SEQUENCE [LARGE SCALE GENOMIC DNA]</scope>
</reference>
<accession>S9UAB1</accession>
<evidence type="ECO:0000313" key="4">
    <source>
        <dbReference type="Proteomes" id="UP000015354"/>
    </source>
</evidence>
<feature type="domain" description="UBC core" evidence="1">
    <location>
        <begin position="2"/>
        <end position="151"/>
    </location>
</feature>
<dbReference type="Proteomes" id="UP000015354">
    <property type="component" value="Unassembled WGS sequence"/>
</dbReference>
<dbReference type="OrthoDB" id="9978460at2759"/>
<dbReference type="InterPro" id="IPR016135">
    <property type="entry name" value="UBQ-conjugating_enzyme/RWD"/>
</dbReference>
<keyword evidence="4" id="KW-1185">Reference proteome</keyword>
<dbReference type="AlphaFoldDB" id="S9UAB1"/>
<dbReference type="PROSITE" id="PS50127">
    <property type="entry name" value="UBC_2"/>
    <property type="match status" value="1"/>
</dbReference>
<sequence length="151" mass="17102">MLSQKRASNDFRLLQKTITEKKNPSIISAVLKDLYHWSVVVTPPTNSLYAGRQYTLDVILTTDFPSKPPAIKFVTPIFNPGVMKDGSLCERLIDNEDYKPTQQVQLAIEKVMNAIFVEYDKIEAVNTDAGQLLTKSLPEFKKKVEEVKKKA</sequence>
<evidence type="ECO:0000259" key="1">
    <source>
        <dbReference type="PROSITE" id="PS50127"/>
    </source>
</evidence>
<dbReference type="CDD" id="cd23828">
    <property type="entry name" value="UBCc_TcUBE-like"/>
    <property type="match status" value="1"/>
</dbReference>
<dbReference type="InterPro" id="IPR000608">
    <property type="entry name" value="UBC"/>
</dbReference>
<dbReference type="SUPFAM" id="SSF54495">
    <property type="entry name" value="UBC-like"/>
    <property type="match status" value="1"/>
</dbReference>
<evidence type="ECO:0000313" key="3">
    <source>
        <dbReference type="EMBL" id="EPY25893.1"/>
    </source>
</evidence>
<evidence type="ECO:0000313" key="2">
    <source>
        <dbReference type="EMBL" id="EPY25528.1"/>
    </source>
</evidence>
<protein>
    <submittedName>
        <fullName evidence="3">Ubiquitin-conjugating enzyme E2 D/E</fullName>
    </submittedName>
</protein>